<dbReference type="PROSITE" id="PS50011">
    <property type="entry name" value="PROTEIN_KINASE_DOM"/>
    <property type="match status" value="1"/>
</dbReference>
<dbReference type="Pfam" id="PF00069">
    <property type="entry name" value="Pkinase"/>
    <property type="match status" value="1"/>
</dbReference>
<evidence type="ECO:0000256" key="2">
    <source>
        <dbReference type="ARBA" id="ARBA00022737"/>
    </source>
</evidence>
<dbReference type="Pfam" id="PF23389">
    <property type="entry name" value="Beta-prop_WDR19_1st"/>
    <property type="match status" value="1"/>
</dbReference>
<feature type="repeat" description="WD" evidence="5">
    <location>
        <begin position="697"/>
        <end position="738"/>
    </location>
</feature>
<dbReference type="InterPro" id="IPR057855">
    <property type="entry name" value="Beta-prop_WDR19_1st"/>
</dbReference>
<dbReference type="Gene3D" id="3.30.200.20">
    <property type="entry name" value="Phosphorylase Kinase, domain 1"/>
    <property type="match status" value="1"/>
</dbReference>
<dbReference type="PROSITE" id="PS00678">
    <property type="entry name" value="WD_REPEATS_1"/>
    <property type="match status" value="2"/>
</dbReference>
<reference evidence="10 11" key="1">
    <citation type="submission" date="2019-02" db="EMBL/GenBank/DDBJ databases">
        <title>Deep-cultivation of Planctomycetes and their phenomic and genomic characterization uncovers novel biology.</title>
        <authorList>
            <person name="Wiegand S."/>
            <person name="Jogler M."/>
            <person name="Boedeker C."/>
            <person name="Pinto D."/>
            <person name="Vollmers J."/>
            <person name="Rivas-Marin E."/>
            <person name="Kohn T."/>
            <person name="Peeters S.H."/>
            <person name="Heuer A."/>
            <person name="Rast P."/>
            <person name="Oberbeckmann S."/>
            <person name="Bunk B."/>
            <person name="Jeske O."/>
            <person name="Meyerdierks A."/>
            <person name="Storesund J.E."/>
            <person name="Kallscheuer N."/>
            <person name="Luecker S."/>
            <person name="Lage O.M."/>
            <person name="Pohl T."/>
            <person name="Merkel B.J."/>
            <person name="Hornburger P."/>
            <person name="Mueller R.-W."/>
            <person name="Bruemmer F."/>
            <person name="Labrenz M."/>
            <person name="Spormann A.M."/>
            <person name="Op den Camp H."/>
            <person name="Overmann J."/>
            <person name="Amann R."/>
            <person name="Jetten M.S.M."/>
            <person name="Mascher T."/>
            <person name="Medema M.H."/>
            <person name="Devos D.P."/>
            <person name="Kaster A.-K."/>
            <person name="Ovreas L."/>
            <person name="Rohde M."/>
            <person name="Galperin M.Y."/>
            <person name="Jogler C."/>
        </authorList>
    </citation>
    <scope>NUCLEOTIDE SEQUENCE [LARGE SCALE GENOMIC DNA]</scope>
    <source>
        <strain evidence="10 11">I41</strain>
    </source>
</reference>
<dbReference type="KEGG" id="llh:I41_25920"/>
<evidence type="ECO:0000313" key="11">
    <source>
        <dbReference type="Proteomes" id="UP000317909"/>
    </source>
</evidence>
<evidence type="ECO:0000259" key="9">
    <source>
        <dbReference type="PROSITE" id="PS50011"/>
    </source>
</evidence>
<evidence type="ECO:0000256" key="1">
    <source>
        <dbReference type="ARBA" id="ARBA00022574"/>
    </source>
</evidence>
<dbReference type="InterPro" id="IPR036322">
    <property type="entry name" value="WD40_repeat_dom_sf"/>
</dbReference>
<keyword evidence="3 6" id="KW-0547">Nucleotide-binding</keyword>
<keyword evidence="10" id="KW-0808">Transferase</keyword>
<dbReference type="Gene3D" id="1.10.510.10">
    <property type="entry name" value="Transferase(Phosphotransferase) domain 1"/>
    <property type="match status" value="1"/>
</dbReference>
<dbReference type="PANTHER" id="PTHR19848:SF8">
    <property type="entry name" value="F-BOX AND WD REPEAT DOMAIN CONTAINING 7"/>
    <property type="match status" value="1"/>
</dbReference>
<dbReference type="GO" id="GO:0005524">
    <property type="term" value="F:ATP binding"/>
    <property type="evidence" value="ECO:0007669"/>
    <property type="project" value="UniProtKB-UniRule"/>
</dbReference>
<keyword evidence="11" id="KW-1185">Reference proteome</keyword>
<accession>A0A517TYE6</accession>
<name>A0A517TYE6_9BACT</name>
<dbReference type="EMBL" id="CP036339">
    <property type="protein sequence ID" value="QDT73403.1"/>
    <property type="molecule type" value="Genomic_DNA"/>
</dbReference>
<feature type="repeat" description="WD" evidence="5">
    <location>
        <begin position="529"/>
        <end position="570"/>
    </location>
</feature>
<evidence type="ECO:0000256" key="8">
    <source>
        <dbReference type="SAM" id="Phobius"/>
    </source>
</evidence>
<dbReference type="PROSITE" id="PS50294">
    <property type="entry name" value="WD_REPEATS_REGION"/>
    <property type="match status" value="6"/>
</dbReference>
<evidence type="ECO:0000313" key="10">
    <source>
        <dbReference type="EMBL" id="QDT73403.1"/>
    </source>
</evidence>
<dbReference type="InterPro" id="IPR020472">
    <property type="entry name" value="WD40_PAC1"/>
</dbReference>
<dbReference type="PROSITE" id="PS00107">
    <property type="entry name" value="PROTEIN_KINASE_ATP"/>
    <property type="match status" value="1"/>
</dbReference>
<feature type="transmembrane region" description="Helical" evidence="8">
    <location>
        <begin position="418"/>
        <end position="443"/>
    </location>
</feature>
<gene>
    <name evidence="10" type="primary">pknB_8</name>
    <name evidence="10" type="ORF">I41_25920</name>
</gene>
<proteinExistence type="predicted"/>
<dbReference type="SUPFAM" id="SSF50978">
    <property type="entry name" value="WD40 repeat-like"/>
    <property type="match status" value="2"/>
</dbReference>
<feature type="repeat" description="WD" evidence="5">
    <location>
        <begin position="1058"/>
        <end position="1099"/>
    </location>
</feature>
<keyword evidence="2" id="KW-0677">Repeat</keyword>
<dbReference type="OrthoDB" id="500858at2"/>
<dbReference type="SMART" id="SM00220">
    <property type="entry name" value="S_TKc"/>
    <property type="match status" value="1"/>
</dbReference>
<dbReference type="Pfam" id="PF00400">
    <property type="entry name" value="WD40"/>
    <property type="match status" value="8"/>
</dbReference>
<feature type="compositionally biased region" description="Polar residues" evidence="7">
    <location>
        <begin position="345"/>
        <end position="354"/>
    </location>
</feature>
<feature type="repeat" description="WD" evidence="5">
    <location>
        <begin position="738"/>
        <end position="779"/>
    </location>
</feature>
<organism evidence="10 11">
    <name type="scientific">Lacipirellula limnantheis</name>
    <dbReference type="NCBI Taxonomy" id="2528024"/>
    <lineage>
        <taxon>Bacteria</taxon>
        <taxon>Pseudomonadati</taxon>
        <taxon>Planctomycetota</taxon>
        <taxon>Planctomycetia</taxon>
        <taxon>Pirellulales</taxon>
        <taxon>Lacipirellulaceae</taxon>
        <taxon>Lacipirellula</taxon>
    </lineage>
</organism>
<feature type="repeat" description="WD" evidence="5">
    <location>
        <begin position="612"/>
        <end position="653"/>
    </location>
</feature>
<dbReference type="InterPro" id="IPR001680">
    <property type="entry name" value="WD40_rpt"/>
</dbReference>
<evidence type="ECO:0000256" key="5">
    <source>
        <dbReference type="PROSITE-ProRule" id="PRU00221"/>
    </source>
</evidence>
<dbReference type="InterPro" id="IPR011009">
    <property type="entry name" value="Kinase-like_dom_sf"/>
</dbReference>
<feature type="repeat" description="WD" evidence="5">
    <location>
        <begin position="780"/>
        <end position="821"/>
    </location>
</feature>
<dbReference type="Gene3D" id="2.130.10.10">
    <property type="entry name" value="YVTN repeat-like/Quinoprotein amine dehydrogenase"/>
    <property type="match status" value="5"/>
</dbReference>
<keyword evidence="8" id="KW-0472">Membrane</keyword>
<dbReference type="InterPro" id="IPR015943">
    <property type="entry name" value="WD40/YVTN_repeat-like_dom_sf"/>
</dbReference>
<dbReference type="SMART" id="SM00320">
    <property type="entry name" value="WD40"/>
    <property type="match status" value="12"/>
</dbReference>
<evidence type="ECO:0000256" key="6">
    <source>
        <dbReference type="PROSITE-ProRule" id="PRU10141"/>
    </source>
</evidence>
<dbReference type="CDD" id="cd14014">
    <property type="entry name" value="STKc_PknB_like"/>
    <property type="match status" value="1"/>
</dbReference>
<dbReference type="PROSITE" id="PS50082">
    <property type="entry name" value="WD_REPEATS_2"/>
    <property type="match status" value="8"/>
</dbReference>
<dbReference type="InterPro" id="IPR017441">
    <property type="entry name" value="Protein_kinase_ATP_BS"/>
</dbReference>
<feature type="domain" description="Protein kinase" evidence="9">
    <location>
        <begin position="94"/>
        <end position="391"/>
    </location>
</feature>
<feature type="repeat" description="WD" evidence="5">
    <location>
        <begin position="976"/>
        <end position="1008"/>
    </location>
</feature>
<feature type="binding site" evidence="6">
    <location>
        <position position="124"/>
    </location>
    <ligand>
        <name>ATP</name>
        <dbReference type="ChEBI" id="CHEBI:30616"/>
    </ligand>
</feature>
<evidence type="ECO:0000256" key="4">
    <source>
        <dbReference type="ARBA" id="ARBA00022840"/>
    </source>
</evidence>
<dbReference type="InterPro" id="IPR008271">
    <property type="entry name" value="Ser/Thr_kinase_AS"/>
</dbReference>
<dbReference type="PRINTS" id="PR00320">
    <property type="entry name" value="GPROTEINBRPT"/>
</dbReference>
<dbReference type="CDD" id="cd00200">
    <property type="entry name" value="WD40"/>
    <property type="match status" value="2"/>
</dbReference>
<dbReference type="InterPro" id="IPR019775">
    <property type="entry name" value="WD40_repeat_CS"/>
</dbReference>
<feature type="compositionally biased region" description="Low complexity" evidence="7">
    <location>
        <begin position="332"/>
        <end position="343"/>
    </location>
</feature>
<keyword evidence="4 6" id="KW-0067">ATP-binding</keyword>
<dbReference type="Proteomes" id="UP000317909">
    <property type="component" value="Chromosome"/>
</dbReference>
<keyword evidence="1 5" id="KW-0853">WD repeat</keyword>
<sequence length="1141" mass="124256">MRATIPPNPLPPVTPIPADEESIFIAALDLPDERERSAYLDQSCRENPALRRQIELLLSAFGEGQFLESPAAGVAVARAPAPVSEKPGSTIGPYKLLEQIGEGGMGLVFMAEQTRPLRRRVALKVIKPGLDTRSVIARFEAERQALALMDHPNIARVYDAGATEGRRPYFVMELVRGAPITDYCNERGVGLRDRLELFIKVCEAVQHAHQKGVIHRDLKPTNILVSQTDTAPLPKVIDFGVAKATSQQLTERTLFTNFAQIVGTPLYMSPEQADLDNQDVDTRSDVYSLGVVLYELLTGVTPFDGERLRSVGQDEMRRIIREEEPPRPSTRATTVAVATTAAAPQSGSRPTSAPSALRGELDWIVMKALEKDRRRRYDSASGLAADVRRYLDHEPVEAAAPSLIYLARKFVRRHRGRVALGALLLAVCAMGIVGLGISTIAIADSLDQTKAAERQAAQDRDQFRSERDRAEANLYVADVRLAHEEWKQAHVAATTRLLNAHLPQPGERDLRGWEWHYLAGLSQRGSVVLGDTTGQFRAAAWSPDGRRLATSDENHQIKTWDAVTLRELRTFRGHADFISWVEWSPEGRHIASADNLGIVRIWDVETGTSSTIEASKEPIRCVAWSPDGKQLASCGNGEVVKVWDADSHKELRQVPGHTEIAWRVAWSPDGRRLASIDNAGTIRVCEVESGNLLSSRPEAHTWPVLTIAWSPDGKNLATGAGDSLVRIWDVDSWESRNLAGHRDEVTSVRWSPDGSMLASSSADGSIVLWDDKTGAPLHTLRGHADAVREVRWSPDGRRLASASWDGAVRIWDAAGQQEYSRFNAESYAAWSPDGRQFAALASPARGVVERTLQMFDAATSNPVGEPIKLLSADGPFVDWFPEVAWSPNGGMIAVAFSTQHQVGVNIVDIATRAELTTFTLATSARQPEVRSVAFSPDASMIAAAILGGQSRVVAIWDVASGQQLAKLPTPENVPDSLAWSPDGTRLATTTFDGFVKIWNTATWQEAMQLDRQPQDRRVGTGGPHLVCWNSNGSALAAGTVAGRVVIWDAATGRDVLSFSAHAGKIATVAWSPDNSRLATVGSDKLAKIWNAATGAHLLTLGGNGVSVRDAAWSPDGEHLLTSGESGHYIWSAPGAARRGRK</sequence>
<feature type="region of interest" description="Disordered" evidence="7">
    <location>
        <begin position="321"/>
        <end position="355"/>
    </location>
</feature>
<dbReference type="InterPro" id="IPR000719">
    <property type="entry name" value="Prot_kinase_dom"/>
</dbReference>
<keyword evidence="10" id="KW-0418">Kinase</keyword>
<keyword evidence="8" id="KW-1133">Transmembrane helix</keyword>
<dbReference type="PANTHER" id="PTHR19848">
    <property type="entry name" value="WD40 REPEAT PROTEIN"/>
    <property type="match status" value="1"/>
</dbReference>
<feature type="repeat" description="WD" evidence="5">
    <location>
        <begin position="571"/>
        <end position="612"/>
    </location>
</feature>
<dbReference type="AlphaFoldDB" id="A0A517TYE6"/>
<evidence type="ECO:0000256" key="7">
    <source>
        <dbReference type="SAM" id="MobiDB-lite"/>
    </source>
</evidence>
<dbReference type="GO" id="GO:0004674">
    <property type="term" value="F:protein serine/threonine kinase activity"/>
    <property type="evidence" value="ECO:0007669"/>
    <property type="project" value="UniProtKB-EC"/>
</dbReference>
<keyword evidence="8" id="KW-0812">Transmembrane</keyword>
<dbReference type="SUPFAM" id="SSF56112">
    <property type="entry name" value="Protein kinase-like (PK-like)"/>
    <property type="match status" value="1"/>
</dbReference>
<protein>
    <submittedName>
        <fullName evidence="10">Serine/threonine-protein kinase PknB</fullName>
        <ecNumber evidence="10">2.7.11.1</ecNumber>
    </submittedName>
</protein>
<evidence type="ECO:0000256" key="3">
    <source>
        <dbReference type="ARBA" id="ARBA00022741"/>
    </source>
</evidence>
<dbReference type="EC" id="2.7.11.1" evidence="10"/>
<dbReference type="PROSITE" id="PS00108">
    <property type="entry name" value="PROTEIN_KINASE_ST"/>
    <property type="match status" value="1"/>
</dbReference>
<dbReference type="RefSeq" id="WP_145433000.1">
    <property type="nucleotide sequence ID" value="NZ_CP036339.1"/>
</dbReference>